<name>A0A9N7ZDT4_PLEPL</name>
<sequence length="272" mass="30397">MNPNFNLNQELRDEERRWTSGRNLDYGQKRSLVRLHGETTKRRTWIDLSKNPRGFSLPCLVPLSKAPYSPNICSPGAHPSPGFTRLHPASPGFTRRPPVVSGDRGRCWVQVGLPPHQADTHQARTPPGMMSYLHHRDTSCHQTHKTQILTGRFKKANRKSRVDGCGKERKLEGPKFESELCGDGSAVSVMIDALEAHAAPARLSEAVLRISSSSLPDRCFRFGRHTPPARPMFIDPAEEDGKWQKANSRGLCSRSGPVNYFDSVDNVPVLLM</sequence>
<dbReference type="EMBL" id="CADEAL010004476">
    <property type="protein sequence ID" value="CAB1460411.1"/>
    <property type="molecule type" value="Genomic_DNA"/>
</dbReference>
<keyword evidence="2" id="KW-1185">Reference proteome</keyword>
<dbReference type="Proteomes" id="UP001153269">
    <property type="component" value="Unassembled WGS sequence"/>
</dbReference>
<evidence type="ECO:0000313" key="2">
    <source>
        <dbReference type="Proteomes" id="UP001153269"/>
    </source>
</evidence>
<gene>
    <name evidence="1" type="ORF">PLEPLA_LOCUS48262</name>
</gene>
<evidence type="ECO:0000313" key="1">
    <source>
        <dbReference type="EMBL" id="CAB1460411.1"/>
    </source>
</evidence>
<proteinExistence type="predicted"/>
<organism evidence="1 2">
    <name type="scientific">Pleuronectes platessa</name>
    <name type="common">European plaice</name>
    <dbReference type="NCBI Taxonomy" id="8262"/>
    <lineage>
        <taxon>Eukaryota</taxon>
        <taxon>Metazoa</taxon>
        <taxon>Chordata</taxon>
        <taxon>Craniata</taxon>
        <taxon>Vertebrata</taxon>
        <taxon>Euteleostomi</taxon>
        <taxon>Actinopterygii</taxon>
        <taxon>Neopterygii</taxon>
        <taxon>Teleostei</taxon>
        <taxon>Neoteleostei</taxon>
        <taxon>Acanthomorphata</taxon>
        <taxon>Carangaria</taxon>
        <taxon>Pleuronectiformes</taxon>
        <taxon>Pleuronectoidei</taxon>
        <taxon>Pleuronectidae</taxon>
        <taxon>Pleuronectes</taxon>
    </lineage>
</organism>
<reference evidence="1" key="1">
    <citation type="submission" date="2020-03" db="EMBL/GenBank/DDBJ databases">
        <authorList>
            <person name="Weist P."/>
        </authorList>
    </citation>
    <scope>NUCLEOTIDE SEQUENCE</scope>
</reference>
<dbReference type="AlphaFoldDB" id="A0A9N7ZDT4"/>
<protein>
    <submittedName>
        <fullName evidence="1">Uncharacterized protein</fullName>
    </submittedName>
</protein>
<accession>A0A9N7ZDT4</accession>
<comment type="caution">
    <text evidence="1">The sequence shown here is derived from an EMBL/GenBank/DDBJ whole genome shotgun (WGS) entry which is preliminary data.</text>
</comment>